<comment type="caution">
    <text evidence="1">The sequence shown here is derived from an EMBL/GenBank/DDBJ whole genome shotgun (WGS) entry which is preliminary data.</text>
</comment>
<gene>
    <name evidence="1" type="ORF">HID58_059495</name>
</gene>
<name>A0ABQ7ZT40_BRANA</name>
<dbReference type="Gene3D" id="2.40.50.140">
    <property type="entry name" value="Nucleic acid-binding proteins"/>
    <property type="match status" value="1"/>
</dbReference>
<keyword evidence="2" id="KW-1185">Reference proteome</keyword>
<dbReference type="InterPro" id="IPR012340">
    <property type="entry name" value="NA-bd_OB-fold"/>
</dbReference>
<accession>A0ABQ7ZT40</accession>
<proteinExistence type="predicted"/>
<dbReference type="CDD" id="cd04481">
    <property type="entry name" value="RPA1_DBD_B_like"/>
    <property type="match status" value="1"/>
</dbReference>
<evidence type="ECO:0000313" key="2">
    <source>
        <dbReference type="Proteomes" id="UP000824890"/>
    </source>
</evidence>
<dbReference type="Proteomes" id="UP000824890">
    <property type="component" value="Unassembled WGS sequence"/>
</dbReference>
<reference evidence="1 2" key="1">
    <citation type="submission" date="2021-05" db="EMBL/GenBank/DDBJ databases">
        <title>Genome Assembly of Synthetic Allotetraploid Brassica napus Reveals Homoeologous Exchanges between Subgenomes.</title>
        <authorList>
            <person name="Davis J.T."/>
        </authorList>
    </citation>
    <scope>NUCLEOTIDE SEQUENCE [LARGE SCALE GENOMIC DNA]</scope>
    <source>
        <strain evidence="2">cv. Da-Ae</strain>
        <tissue evidence="1">Seedling</tissue>
    </source>
</reference>
<sequence length="162" mass="17986">MVVVDSNVRREDSCVCEEGFDVIEKIVEVSPIDVVSVNGKDTNKMALELRNSADERLQTVLWGSFAMDVMEAIQMHERSISNAYNVSAVELNPPMAEDLIATKLAQPANIYNSIMYSLEFSLINLGYTHIQCVAYGALALRLNAFWRANTADVVVTVLRLAN</sequence>
<organism evidence="1 2">
    <name type="scientific">Brassica napus</name>
    <name type="common">Rape</name>
    <dbReference type="NCBI Taxonomy" id="3708"/>
    <lineage>
        <taxon>Eukaryota</taxon>
        <taxon>Viridiplantae</taxon>
        <taxon>Streptophyta</taxon>
        <taxon>Embryophyta</taxon>
        <taxon>Tracheophyta</taxon>
        <taxon>Spermatophyta</taxon>
        <taxon>Magnoliopsida</taxon>
        <taxon>eudicotyledons</taxon>
        <taxon>Gunneridae</taxon>
        <taxon>Pentapetalae</taxon>
        <taxon>rosids</taxon>
        <taxon>malvids</taxon>
        <taxon>Brassicales</taxon>
        <taxon>Brassicaceae</taxon>
        <taxon>Brassiceae</taxon>
        <taxon>Brassica</taxon>
    </lineage>
</organism>
<dbReference type="EMBL" id="JAGKQM010000014">
    <property type="protein sequence ID" value="KAH0883399.1"/>
    <property type="molecule type" value="Genomic_DNA"/>
</dbReference>
<evidence type="ECO:0000313" key="1">
    <source>
        <dbReference type="EMBL" id="KAH0883399.1"/>
    </source>
</evidence>
<protein>
    <submittedName>
        <fullName evidence="1">Uncharacterized protein</fullName>
    </submittedName>
</protein>